<evidence type="ECO:0000313" key="3">
    <source>
        <dbReference type="EMBL" id="KRL66630.1"/>
    </source>
</evidence>
<proteinExistence type="predicted"/>
<comment type="caution">
    <text evidence="3">The sequence shown here is derived from an EMBL/GenBank/DDBJ whole genome shotgun (WGS) entry which is preliminary data.</text>
</comment>
<protein>
    <submittedName>
        <fullName evidence="3">UDP-D-galactose (Glucosyl)lipopolysaccharide-1, 6-D-galactosyltransferase</fullName>
    </submittedName>
</protein>
<accession>A0A0R1SAM0</accession>
<dbReference type="STRING" id="1423815.FC27_GL000504"/>
<evidence type="ECO:0000259" key="2">
    <source>
        <dbReference type="Pfam" id="PF00534"/>
    </source>
</evidence>
<keyword evidence="1" id="KW-0472">Membrane</keyword>
<organism evidence="3 4">
    <name type="scientific">Companilactobacillus versmoldensis DSM 14857 = KCTC 3814</name>
    <dbReference type="NCBI Taxonomy" id="1423815"/>
    <lineage>
        <taxon>Bacteria</taxon>
        <taxon>Bacillati</taxon>
        <taxon>Bacillota</taxon>
        <taxon>Bacilli</taxon>
        <taxon>Lactobacillales</taxon>
        <taxon>Lactobacillaceae</taxon>
        <taxon>Companilactobacillus</taxon>
    </lineage>
</organism>
<keyword evidence="1" id="KW-1133">Transmembrane helix</keyword>
<gene>
    <name evidence="3" type="ORF">FC27_GL000504</name>
</gene>
<evidence type="ECO:0000313" key="4">
    <source>
        <dbReference type="Proteomes" id="UP000051647"/>
    </source>
</evidence>
<sequence length="289" mass="32700">MLIVAPNLTGKGGTETVISHILDSSMIGDKFKFDLLLTGKVSSSVWIKNKDNLNDVELICDDSSIVKLIKSIKFYRQTKVEKILSTGPGQTLIASIVKKIFRKKYQVISWIHFSIFESKNIKSNYLKFADIHLAINQEMKKQLISLGVNKERIKVIGNPVTRSNKYSGRSRSTVKKFVYVGRIELDSHKNLREMLDALSKLEIKWHLDIYGQGEVNELIDYAEKLGINDSILLKGWVEDPWAKMNQVDALLLTSTSEGFGMVLAEAIAMVSHVYLLIVLVDLVRLLKMD</sequence>
<name>A0A0R1SAM0_9LACO</name>
<keyword evidence="3" id="KW-0808">Transferase</keyword>
<dbReference type="eggNOG" id="COG0438">
    <property type="taxonomic scope" value="Bacteria"/>
</dbReference>
<keyword evidence="1" id="KW-0812">Transmembrane</keyword>
<evidence type="ECO:0000256" key="1">
    <source>
        <dbReference type="SAM" id="Phobius"/>
    </source>
</evidence>
<dbReference type="EMBL" id="AZFA01000013">
    <property type="protein sequence ID" value="KRL66630.1"/>
    <property type="molecule type" value="Genomic_DNA"/>
</dbReference>
<dbReference type="Proteomes" id="UP000051647">
    <property type="component" value="Unassembled WGS sequence"/>
</dbReference>
<dbReference type="PATRIC" id="fig|1423815.3.peg.511"/>
<dbReference type="PANTHER" id="PTHR12526:SF630">
    <property type="entry name" value="GLYCOSYLTRANSFERASE"/>
    <property type="match status" value="1"/>
</dbReference>
<feature type="domain" description="Glycosyl transferase family 1" evidence="2">
    <location>
        <begin position="169"/>
        <end position="268"/>
    </location>
</feature>
<dbReference type="GO" id="GO:0016757">
    <property type="term" value="F:glycosyltransferase activity"/>
    <property type="evidence" value="ECO:0007669"/>
    <property type="project" value="UniProtKB-KW"/>
</dbReference>
<dbReference type="Gene3D" id="3.40.50.2000">
    <property type="entry name" value="Glycogen Phosphorylase B"/>
    <property type="match status" value="2"/>
</dbReference>
<dbReference type="InterPro" id="IPR001296">
    <property type="entry name" value="Glyco_trans_1"/>
</dbReference>
<dbReference type="AlphaFoldDB" id="A0A0R1SAM0"/>
<reference evidence="3 4" key="1">
    <citation type="journal article" date="2015" name="Genome Announc.">
        <title>Expanding the biotechnology potential of lactobacilli through comparative genomics of 213 strains and associated genera.</title>
        <authorList>
            <person name="Sun Z."/>
            <person name="Harris H.M."/>
            <person name="McCann A."/>
            <person name="Guo C."/>
            <person name="Argimon S."/>
            <person name="Zhang W."/>
            <person name="Yang X."/>
            <person name="Jeffery I.B."/>
            <person name="Cooney J.C."/>
            <person name="Kagawa T.F."/>
            <person name="Liu W."/>
            <person name="Song Y."/>
            <person name="Salvetti E."/>
            <person name="Wrobel A."/>
            <person name="Rasinkangas P."/>
            <person name="Parkhill J."/>
            <person name="Rea M.C."/>
            <person name="O'Sullivan O."/>
            <person name="Ritari J."/>
            <person name="Douillard F.P."/>
            <person name="Paul Ross R."/>
            <person name="Yang R."/>
            <person name="Briner A.E."/>
            <person name="Felis G.E."/>
            <person name="de Vos W.M."/>
            <person name="Barrangou R."/>
            <person name="Klaenhammer T.R."/>
            <person name="Caufield P.W."/>
            <person name="Cui Y."/>
            <person name="Zhang H."/>
            <person name="O'Toole P.W."/>
        </authorList>
    </citation>
    <scope>NUCLEOTIDE SEQUENCE [LARGE SCALE GENOMIC DNA]</scope>
    <source>
        <strain evidence="3 4">DSM 14857</strain>
    </source>
</reference>
<keyword evidence="3" id="KW-0328">Glycosyltransferase</keyword>
<dbReference type="PANTHER" id="PTHR12526">
    <property type="entry name" value="GLYCOSYLTRANSFERASE"/>
    <property type="match status" value="1"/>
</dbReference>
<dbReference type="Pfam" id="PF00534">
    <property type="entry name" value="Glycos_transf_1"/>
    <property type="match status" value="1"/>
</dbReference>
<feature type="transmembrane region" description="Helical" evidence="1">
    <location>
        <begin position="259"/>
        <end position="283"/>
    </location>
</feature>
<keyword evidence="4" id="KW-1185">Reference proteome</keyword>
<dbReference type="SUPFAM" id="SSF53756">
    <property type="entry name" value="UDP-Glycosyltransferase/glycogen phosphorylase"/>
    <property type="match status" value="1"/>
</dbReference>